<dbReference type="InterPro" id="IPR045518">
    <property type="entry name" value="2EXR"/>
</dbReference>
<dbReference type="Pfam" id="PF20150">
    <property type="entry name" value="2EXR"/>
    <property type="match status" value="1"/>
</dbReference>
<gene>
    <name evidence="2" type="ORF">BKA67DRAFT_72797</name>
</gene>
<organism evidence="2 3">
    <name type="scientific">Truncatella angustata</name>
    <dbReference type="NCBI Taxonomy" id="152316"/>
    <lineage>
        <taxon>Eukaryota</taxon>
        <taxon>Fungi</taxon>
        <taxon>Dikarya</taxon>
        <taxon>Ascomycota</taxon>
        <taxon>Pezizomycotina</taxon>
        <taxon>Sordariomycetes</taxon>
        <taxon>Xylariomycetidae</taxon>
        <taxon>Amphisphaeriales</taxon>
        <taxon>Sporocadaceae</taxon>
        <taxon>Truncatella</taxon>
    </lineage>
</organism>
<dbReference type="RefSeq" id="XP_045965150.1">
    <property type="nucleotide sequence ID" value="XM_046109395.1"/>
</dbReference>
<keyword evidence="3" id="KW-1185">Reference proteome</keyword>
<name>A0A9P8V034_9PEZI</name>
<dbReference type="Proteomes" id="UP000758603">
    <property type="component" value="Unassembled WGS sequence"/>
</dbReference>
<evidence type="ECO:0000313" key="2">
    <source>
        <dbReference type="EMBL" id="KAH6661019.1"/>
    </source>
</evidence>
<reference evidence="2" key="1">
    <citation type="journal article" date="2021" name="Nat. Commun.">
        <title>Genetic determinants of endophytism in the Arabidopsis root mycobiome.</title>
        <authorList>
            <person name="Mesny F."/>
            <person name="Miyauchi S."/>
            <person name="Thiergart T."/>
            <person name="Pickel B."/>
            <person name="Atanasova L."/>
            <person name="Karlsson M."/>
            <person name="Huettel B."/>
            <person name="Barry K.W."/>
            <person name="Haridas S."/>
            <person name="Chen C."/>
            <person name="Bauer D."/>
            <person name="Andreopoulos W."/>
            <person name="Pangilinan J."/>
            <person name="LaButti K."/>
            <person name="Riley R."/>
            <person name="Lipzen A."/>
            <person name="Clum A."/>
            <person name="Drula E."/>
            <person name="Henrissat B."/>
            <person name="Kohler A."/>
            <person name="Grigoriev I.V."/>
            <person name="Martin F.M."/>
            <person name="Hacquard S."/>
        </authorList>
    </citation>
    <scope>NUCLEOTIDE SEQUENCE</scope>
    <source>
        <strain evidence="2">MPI-SDFR-AT-0073</strain>
    </source>
</reference>
<dbReference type="EMBL" id="JAGPXC010000001">
    <property type="protein sequence ID" value="KAH6661019.1"/>
    <property type="molecule type" value="Genomic_DNA"/>
</dbReference>
<dbReference type="AlphaFoldDB" id="A0A9P8V034"/>
<sequence length="327" mass="37204">MQTGCPVDDTGVSFSPQFMRLPPEIRHKIWLAAIPSPGINFFNVHSFPNDHKGANRSTSPPNLHLDLRRKYNSHNDQDVARYDASVWQARHALRQSCREARLICAIPGDKLIRLTLSIPKRGLFTEAGDGLQRSLTPMEHPAAEHEATVYRQVHVHADDMVVLSVENHSFNIFFEESTVFGPVDDDINLGWSYDPQFRDGISLGIPPGNFCLEMIRGRTGDIEEIAEALFVAATGNDENNDSVRTFGNMMFTSKTMERERLHREFRDKSLRRFWDKYGDCYVAIPWNHDDLAMASQIVKLSPEKETSMRRGYVTSAILKSPKRLVMS</sequence>
<accession>A0A9P8V034</accession>
<proteinExistence type="predicted"/>
<dbReference type="GeneID" id="70138286"/>
<evidence type="ECO:0000313" key="3">
    <source>
        <dbReference type="Proteomes" id="UP000758603"/>
    </source>
</evidence>
<feature type="domain" description="2EXR" evidence="1">
    <location>
        <begin position="16"/>
        <end position="104"/>
    </location>
</feature>
<dbReference type="OrthoDB" id="5242916at2759"/>
<protein>
    <recommendedName>
        <fullName evidence="1">2EXR domain-containing protein</fullName>
    </recommendedName>
</protein>
<evidence type="ECO:0000259" key="1">
    <source>
        <dbReference type="Pfam" id="PF20150"/>
    </source>
</evidence>
<comment type="caution">
    <text evidence="2">The sequence shown here is derived from an EMBL/GenBank/DDBJ whole genome shotgun (WGS) entry which is preliminary data.</text>
</comment>